<accession>A0AA38RHJ3</accession>
<dbReference type="AlphaFoldDB" id="A0AA38RHJ3"/>
<comment type="caution">
    <text evidence="2">The sequence shown here is derived from an EMBL/GenBank/DDBJ whole genome shotgun (WGS) entry which is preliminary data.</text>
</comment>
<organism evidence="2 3">
    <name type="scientific">Coniochaeta hoffmannii</name>
    <dbReference type="NCBI Taxonomy" id="91930"/>
    <lineage>
        <taxon>Eukaryota</taxon>
        <taxon>Fungi</taxon>
        <taxon>Dikarya</taxon>
        <taxon>Ascomycota</taxon>
        <taxon>Pezizomycotina</taxon>
        <taxon>Sordariomycetes</taxon>
        <taxon>Sordariomycetidae</taxon>
        <taxon>Coniochaetales</taxon>
        <taxon>Coniochaetaceae</taxon>
        <taxon>Coniochaeta</taxon>
    </lineage>
</organism>
<sequence>MKVFFATILALAAAATAAPTLEARACAPGTYSCTTDAKGWQVCDVSGKWVYAGGCPPDTHCEFYVPSASPYCVPAGFVFPSKD</sequence>
<reference evidence="2" key="1">
    <citation type="submission" date="2022-07" db="EMBL/GenBank/DDBJ databases">
        <title>Fungi with potential for degradation of polypropylene.</title>
        <authorList>
            <person name="Gostincar C."/>
        </authorList>
    </citation>
    <scope>NUCLEOTIDE SEQUENCE</scope>
    <source>
        <strain evidence="2">EXF-13287</strain>
    </source>
</reference>
<evidence type="ECO:0008006" key="4">
    <source>
        <dbReference type="Google" id="ProtNLM"/>
    </source>
</evidence>
<keyword evidence="1" id="KW-0732">Signal</keyword>
<keyword evidence="3" id="KW-1185">Reference proteome</keyword>
<feature type="signal peptide" evidence="1">
    <location>
        <begin position="1"/>
        <end position="17"/>
    </location>
</feature>
<name>A0AA38RHJ3_9PEZI</name>
<evidence type="ECO:0000256" key="1">
    <source>
        <dbReference type="SAM" id="SignalP"/>
    </source>
</evidence>
<gene>
    <name evidence="2" type="ORF">NKR19_g7945</name>
</gene>
<proteinExistence type="predicted"/>
<protein>
    <recommendedName>
        <fullName evidence="4">SSCRP protein</fullName>
    </recommendedName>
</protein>
<dbReference type="Proteomes" id="UP001174691">
    <property type="component" value="Unassembled WGS sequence"/>
</dbReference>
<evidence type="ECO:0000313" key="2">
    <source>
        <dbReference type="EMBL" id="KAJ9138055.1"/>
    </source>
</evidence>
<dbReference type="EMBL" id="JANBVN010000149">
    <property type="protein sequence ID" value="KAJ9138055.1"/>
    <property type="molecule type" value="Genomic_DNA"/>
</dbReference>
<evidence type="ECO:0000313" key="3">
    <source>
        <dbReference type="Proteomes" id="UP001174691"/>
    </source>
</evidence>
<feature type="chain" id="PRO_5041454781" description="SSCRP protein" evidence="1">
    <location>
        <begin position="18"/>
        <end position="83"/>
    </location>
</feature>